<dbReference type="Pfam" id="PF01184">
    <property type="entry name" value="Gpr1_Fun34_YaaH"/>
    <property type="match status" value="1"/>
</dbReference>
<evidence type="ECO:0000256" key="2">
    <source>
        <dbReference type="ARBA" id="ARBA00005587"/>
    </source>
</evidence>
<dbReference type="Proteomes" id="UP000256601">
    <property type="component" value="Unassembled WGS sequence"/>
</dbReference>
<gene>
    <name evidence="9" type="ORF">B0I71DRAFT_170578</name>
    <name evidence="8" type="ORF">YALI1_E15804g</name>
</gene>
<dbReference type="VEuPathDB" id="FungiDB:YALI1_E15804g"/>
<organism evidence="8 10">
    <name type="scientific">Yarrowia lipolytica</name>
    <name type="common">Candida lipolytica</name>
    <dbReference type="NCBI Taxonomy" id="4952"/>
    <lineage>
        <taxon>Eukaryota</taxon>
        <taxon>Fungi</taxon>
        <taxon>Dikarya</taxon>
        <taxon>Ascomycota</taxon>
        <taxon>Saccharomycotina</taxon>
        <taxon>Dipodascomycetes</taxon>
        <taxon>Dipodascales</taxon>
        <taxon>Dipodascales incertae sedis</taxon>
        <taxon>Yarrowia</taxon>
    </lineage>
</organism>
<evidence type="ECO:0000256" key="7">
    <source>
        <dbReference type="SAM" id="Phobius"/>
    </source>
</evidence>
<keyword evidence="3 7" id="KW-0812">Transmembrane</keyword>
<dbReference type="GeneID" id="2912849"/>
<accession>A0A1D8NI88</accession>
<dbReference type="InterPro" id="IPR051633">
    <property type="entry name" value="AceTr"/>
</dbReference>
<feature type="transmembrane region" description="Helical" evidence="7">
    <location>
        <begin position="109"/>
        <end position="128"/>
    </location>
</feature>
<dbReference type="EMBL" id="KZ858950">
    <property type="protein sequence ID" value="RDW28789.1"/>
    <property type="molecule type" value="Genomic_DNA"/>
</dbReference>
<dbReference type="InterPro" id="IPR000791">
    <property type="entry name" value="Gpr1/Fun34/SatP-like"/>
</dbReference>
<evidence type="ECO:0000313" key="8">
    <source>
        <dbReference type="EMBL" id="AOW05342.1"/>
    </source>
</evidence>
<evidence type="ECO:0000313" key="10">
    <source>
        <dbReference type="Proteomes" id="UP000182444"/>
    </source>
</evidence>
<dbReference type="PANTHER" id="PTHR31123">
    <property type="entry name" value="ACCUMULATION OF DYADS PROTEIN 2-RELATED"/>
    <property type="match status" value="1"/>
</dbReference>
<sequence>MTTLNNSSHAMASDLDLERGGSTDRISHVENGKDGRVLENGEYLIIAGTRYHRNEFMQAFGGTLNPGSAPAPSRKFGNAAPIGLFAFSVTMIILGFCTCGVRGIGAPNVMVGCAIFGGGLCELIAGIWEIVAENTFAACVFLCFSCFWFSWAMLNLPIGIEKYYATEDEFAQAVGVFLMGWFVFCVLMTLCTLKATVAFFVMFVSLDLAVIFLAAGNFTGNPRLLVAGGSFCISTGLLGCWNAMAGVATPQSTYKWFIPVPIMMPGAHKPKMT</sequence>
<evidence type="ECO:0000256" key="1">
    <source>
        <dbReference type="ARBA" id="ARBA00004141"/>
    </source>
</evidence>
<feature type="transmembrane region" description="Helical" evidence="7">
    <location>
        <begin position="197"/>
        <end position="218"/>
    </location>
</feature>
<dbReference type="NCBIfam" id="NF038013">
    <property type="entry name" value="AceTr_1"/>
    <property type="match status" value="1"/>
</dbReference>
<name>A0A1D8NI88_YARLL</name>
<evidence type="ECO:0000313" key="9">
    <source>
        <dbReference type="EMBL" id="RDW28789.1"/>
    </source>
</evidence>
<keyword evidence="5 7" id="KW-0472">Membrane</keyword>
<feature type="compositionally biased region" description="Polar residues" evidence="6">
    <location>
        <begin position="1"/>
        <end position="10"/>
    </location>
</feature>
<dbReference type="EMBL" id="CP017557">
    <property type="protein sequence ID" value="AOW05342.1"/>
    <property type="molecule type" value="Genomic_DNA"/>
</dbReference>
<dbReference type="PANTHER" id="PTHR31123:SF1">
    <property type="entry name" value="ACCUMULATION OF DYADS PROTEIN 2-RELATED"/>
    <property type="match status" value="1"/>
</dbReference>
<dbReference type="RefSeq" id="XP_503877.1">
    <property type="nucleotide sequence ID" value="XM_503877.1"/>
</dbReference>
<evidence type="ECO:0000256" key="4">
    <source>
        <dbReference type="ARBA" id="ARBA00022989"/>
    </source>
</evidence>
<feature type="transmembrane region" description="Helical" evidence="7">
    <location>
        <begin position="135"/>
        <end position="158"/>
    </location>
</feature>
<feature type="transmembrane region" description="Helical" evidence="7">
    <location>
        <begin position="224"/>
        <end position="245"/>
    </location>
</feature>
<protein>
    <submittedName>
        <fullName evidence="9">GPR1/FUN34/yaaH family-domain-containing protein</fullName>
    </submittedName>
</protein>
<keyword evidence="4 7" id="KW-1133">Transmembrane helix</keyword>
<reference evidence="8 10" key="1">
    <citation type="journal article" date="2016" name="PLoS ONE">
        <title>Sequence Assembly of Yarrowia lipolytica Strain W29/CLIB89 Shows Transposable Element Diversity.</title>
        <authorList>
            <person name="Magnan C."/>
            <person name="Yu J."/>
            <person name="Chang I."/>
            <person name="Jahn E."/>
            <person name="Kanomata Y."/>
            <person name="Wu J."/>
            <person name="Zeller M."/>
            <person name="Oakes M."/>
            <person name="Baldi P."/>
            <person name="Sandmeyer S."/>
        </authorList>
    </citation>
    <scope>NUCLEOTIDE SEQUENCE [LARGE SCALE GENOMIC DNA]</scope>
    <source>
        <strain evidence="8">CLIB89</strain>
        <strain evidence="10">CLIB89(W29)</strain>
    </source>
</reference>
<evidence type="ECO:0000313" key="11">
    <source>
        <dbReference type="Proteomes" id="UP000256601"/>
    </source>
</evidence>
<feature type="compositionally biased region" description="Basic and acidic residues" evidence="6">
    <location>
        <begin position="16"/>
        <end position="31"/>
    </location>
</feature>
<dbReference type="AlphaFoldDB" id="A0A1D8NI88"/>
<feature type="region of interest" description="Disordered" evidence="6">
    <location>
        <begin position="1"/>
        <end position="31"/>
    </location>
</feature>
<dbReference type="OMA" id="INTFAGW"/>
<dbReference type="GO" id="GO:0015123">
    <property type="term" value="F:acetate transmembrane transporter activity"/>
    <property type="evidence" value="ECO:0007669"/>
    <property type="project" value="TreeGrafter"/>
</dbReference>
<dbReference type="GO" id="GO:0005886">
    <property type="term" value="C:plasma membrane"/>
    <property type="evidence" value="ECO:0007669"/>
    <property type="project" value="TreeGrafter"/>
</dbReference>
<reference evidence="9 11" key="2">
    <citation type="submission" date="2018-07" db="EMBL/GenBank/DDBJ databases">
        <title>Draft Genome Assemblies for Five Robust Yarrowia lipolytica Strains Exhibiting High Lipid Production and Pentose Sugar Utilization and Sugar Alcohol Secretion from Undetoxified Lignocellulosic Biomass Hydrolysates.</title>
        <authorList>
            <consortium name="DOE Joint Genome Institute"/>
            <person name="Walker C."/>
            <person name="Ryu S."/>
            <person name="Na H."/>
            <person name="Zane M."/>
            <person name="LaButti K."/>
            <person name="Lipzen A."/>
            <person name="Haridas S."/>
            <person name="Barry K."/>
            <person name="Grigoriev I.V."/>
            <person name="Quarterman J."/>
            <person name="Slininger P."/>
            <person name="Dien B."/>
            <person name="Trinh C.T."/>
        </authorList>
    </citation>
    <scope>NUCLEOTIDE SEQUENCE [LARGE SCALE GENOMIC DNA]</scope>
    <source>
        <strain evidence="9 11">YB392</strain>
    </source>
</reference>
<dbReference type="OrthoDB" id="3648309at2759"/>
<proteinExistence type="inferred from homology"/>
<dbReference type="eggNOG" id="ENOG502QUJS">
    <property type="taxonomic scope" value="Eukaryota"/>
</dbReference>
<evidence type="ECO:0000256" key="5">
    <source>
        <dbReference type="ARBA" id="ARBA00023136"/>
    </source>
</evidence>
<comment type="subcellular location">
    <subcellularLocation>
        <location evidence="1">Membrane</location>
        <topology evidence="1">Multi-pass membrane protein</topology>
    </subcellularLocation>
</comment>
<dbReference type="VEuPathDB" id="FungiDB:YALI0_E12837g"/>
<evidence type="ECO:0000256" key="3">
    <source>
        <dbReference type="ARBA" id="ARBA00022692"/>
    </source>
</evidence>
<feature type="transmembrane region" description="Helical" evidence="7">
    <location>
        <begin position="82"/>
        <end position="103"/>
    </location>
</feature>
<dbReference type="KEGG" id="yli:2912849"/>
<dbReference type="Proteomes" id="UP000182444">
    <property type="component" value="Chromosome 1E"/>
</dbReference>
<feature type="transmembrane region" description="Helical" evidence="7">
    <location>
        <begin position="170"/>
        <end position="190"/>
    </location>
</feature>
<comment type="similarity">
    <text evidence="2">Belongs to the acetate uptake transporter (AceTr) (TC 2.A.96) family.</text>
</comment>
<evidence type="ECO:0000256" key="6">
    <source>
        <dbReference type="SAM" id="MobiDB-lite"/>
    </source>
</evidence>